<keyword evidence="2" id="KW-1185">Reference proteome</keyword>
<sequence>MGEVVHYSCPQSDFGEYFHTSSSSLSSGIGHLIGCIFRHFANIRQLQTLIDLHSDLGALCRCHRVDWDELALKLERLERDGKRAWEHYQVIFKTTEKASHLAHK</sequence>
<dbReference type="Proteomes" id="UP000784294">
    <property type="component" value="Unassembled WGS sequence"/>
</dbReference>
<protein>
    <submittedName>
        <fullName evidence="1">Uncharacterized protein</fullName>
    </submittedName>
</protein>
<dbReference type="EMBL" id="CAAALY010021890">
    <property type="protein sequence ID" value="VEL14658.1"/>
    <property type="molecule type" value="Genomic_DNA"/>
</dbReference>
<gene>
    <name evidence="1" type="ORF">PXEA_LOCUS8098</name>
</gene>
<dbReference type="AlphaFoldDB" id="A0A3S5BRA0"/>
<evidence type="ECO:0000313" key="1">
    <source>
        <dbReference type="EMBL" id="VEL14658.1"/>
    </source>
</evidence>
<reference evidence="1" key="1">
    <citation type="submission" date="2018-11" db="EMBL/GenBank/DDBJ databases">
        <authorList>
            <consortium name="Pathogen Informatics"/>
        </authorList>
    </citation>
    <scope>NUCLEOTIDE SEQUENCE</scope>
</reference>
<evidence type="ECO:0000313" key="2">
    <source>
        <dbReference type="Proteomes" id="UP000784294"/>
    </source>
</evidence>
<organism evidence="1 2">
    <name type="scientific">Protopolystoma xenopodis</name>
    <dbReference type="NCBI Taxonomy" id="117903"/>
    <lineage>
        <taxon>Eukaryota</taxon>
        <taxon>Metazoa</taxon>
        <taxon>Spiralia</taxon>
        <taxon>Lophotrochozoa</taxon>
        <taxon>Platyhelminthes</taxon>
        <taxon>Monogenea</taxon>
        <taxon>Polyopisthocotylea</taxon>
        <taxon>Polystomatidea</taxon>
        <taxon>Polystomatidae</taxon>
        <taxon>Protopolystoma</taxon>
    </lineage>
</organism>
<comment type="caution">
    <text evidence="1">The sequence shown here is derived from an EMBL/GenBank/DDBJ whole genome shotgun (WGS) entry which is preliminary data.</text>
</comment>
<accession>A0A3S5BRA0</accession>
<proteinExistence type="predicted"/>
<name>A0A3S5BRA0_9PLAT</name>